<evidence type="ECO:0000313" key="11">
    <source>
        <dbReference type="Proteomes" id="UP000190150"/>
    </source>
</evidence>
<feature type="transmembrane region" description="Helical" evidence="8">
    <location>
        <begin position="134"/>
        <end position="151"/>
    </location>
</feature>
<organism evidence="10 11">
    <name type="scientific">Sphingobacterium nematocida</name>
    <dbReference type="NCBI Taxonomy" id="1513896"/>
    <lineage>
        <taxon>Bacteria</taxon>
        <taxon>Pseudomonadati</taxon>
        <taxon>Bacteroidota</taxon>
        <taxon>Sphingobacteriia</taxon>
        <taxon>Sphingobacteriales</taxon>
        <taxon>Sphingobacteriaceae</taxon>
        <taxon>Sphingobacterium</taxon>
    </lineage>
</organism>
<keyword evidence="11" id="KW-1185">Reference proteome</keyword>
<evidence type="ECO:0000256" key="3">
    <source>
        <dbReference type="ARBA" id="ARBA00022692"/>
    </source>
</evidence>
<feature type="transmembrane region" description="Helical" evidence="8">
    <location>
        <begin position="79"/>
        <end position="96"/>
    </location>
</feature>
<evidence type="ECO:0000256" key="1">
    <source>
        <dbReference type="ARBA" id="ARBA00004141"/>
    </source>
</evidence>
<dbReference type="GO" id="GO:0016872">
    <property type="term" value="F:intramolecular lyase activity"/>
    <property type="evidence" value="ECO:0007669"/>
    <property type="project" value="InterPro"/>
</dbReference>
<dbReference type="GO" id="GO:0016117">
    <property type="term" value="P:carotenoid biosynthetic process"/>
    <property type="evidence" value="ECO:0007669"/>
    <property type="project" value="UniProtKB-KW"/>
</dbReference>
<evidence type="ECO:0000256" key="5">
    <source>
        <dbReference type="ARBA" id="ARBA00022989"/>
    </source>
</evidence>
<feature type="transmembrane region" description="Helical" evidence="8">
    <location>
        <begin position="108"/>
        <end position="128"/>
    </location>
</feature>
<keyword evidence="7" id="KW-0413">Isomerase</keyword>
<dbReference type="Proteomes" id="UP000190150">
    <property type="component" value="Unassembled WGS sequence"/>
</dbReference>
<keyword evidence="4" id="KW-0125">Carotenoid biosynthesis</keyword>
<evidence type="ECO:0000256" key="7">
    <source>
        <dbReference type="ARBA" id="ARBA00023235"/>
    </source>
</evidence>
<evidence type="ECO:0000313" key="10">
    <source>
        <dbReference type="EMBL" id="SKB91458.1"/>
    </source>
</evidence>
<comment type="subcellular location">
    <subcellularLocation>
        <location evidence="1">Membrane</location>
        <topology evidence="1">Multi-pass membrane protein</topology>
    </subcellularLocation>
</comment>
<feature type="transmembrane region" description="Helical" evidence="8">
    <location>
        <begin position="34"/>
        <end position="53"/>
    </location>
</feature>
<comment type="pathway">
    <text evidence="2">Carotenoid biosynthesis.</text>
</comment>
<feature type="domain" description="Lycopene cyclase" evidence="9">
    <location>
        <begin position="5"/>
        <end position="96"/>
    </location>
</feature>
<evidence type="ECO:0000256" key="4">
    <source>
        <dbReference type="ARBA" id="ARBA00022746"/>
    </source>
</evidence>
<reference evidence="11" key="1">
    <citation type="submission" date="2017-02" db="EMBL/GenBank/DDBJ databases">
        <authorList>
            <person name="Varghese N."/>
            <person name="Submissions S."/>
        </authorList>
    </citation>
    <scope>NUCLEOTIDE SEQUENCE [LARGE SCALE GENOMIC DNA]</scope>
    <source>
        <strain evidence="11">DSM 24091</strain>
    </source>
</reference>
<evidence type="ECO:0000259" key="9">
    <source>
        <dbReference type="Pfam" id="PF18916"/>
    </source>
</evidence>
<keyword evidence="6 8" id="KW-0472">Membrane</keyword>
<keyword evidence="3 8" id="KW-0812">Transmembrane</keyword>
<dbReference type="EMBL" id="FUZF01000014">
    <property type="protein sequence ID" value="SKB91458.1"/>
    <property type="molecule type" value="Genomic_DNA"/>
</dbReference>
<sequence length="232" mass="27501">MERFTYLAVEFFAIIICFLFSFHPKIRFDRYFLTYLKASIVVALPFLLWDAWFTDMGVWWFNDRYIVGYRILDLPIEEILFFITIPFSCVFTYFCLTKFFNLRWCDRTTSIFVISATVLLVVLTILSIGKIYPLLTFLATTLSIVYLHYIARFRYFSEATSVYGILLIGFFLVNGVLTGTGLEEAIVNYNPDDFWNFRIGTVPVEDAVYGYTMILWNVYFFHRFKNDNKEIE</sequence>
<dbReference type="Pfam" id="PF18916">
    <property type="entry name" value="Lycopene_cyc"/>
    <property type="match status" value="2"/>
</dbReference>
<dbReference type="RefSeq" id="WP_079644262.1">
    <property type="nucleotide sequence ID" value="NZ_FUZF01000014.1"/>
</dbReference>
<dbReference type="GO" id="GO:0016020">
    <property type="term" value="C:membrane"/>
    <property type="evidence" value="ECO:0007669"/>
    <property type="project" value="UniProtKB-SubCell"/>
</dbReference>
<dbReference type="AlphaFoldDB" id="A0A1T5F5Z6"/>
<feature type="transmembrane region" description="Helical" evidence="8">
    <location>
        <begin position="202"/>
        <end position="221"/>
    </location>
</feature>
<evidence type="ECO:0000256" key="2">
    <source>
        <dbReference type="ARBA" id="ARBA00004829"/>
    </source>
</evidence>
<feature type="transmembrane region" description="Helical" evidence="8">
    <location>
        <begin position="163"/>
        <end position="182"/>
    </location>
</feature>
<dbReference type="InterPro" id="IPR017825">
    <property type="entry name" value="Lycopene_cyclase_dom"/>
</dbReference>
<feature type="domain" description="Lycopene cyclase" evidence="9">
    <location>
        <begin position="130"/>
        <end position="224"/>
    </location>
</feature>
<evidence type="ECO:0000256" key="6">
    <source>
        <dbReference type="ARBA" id="ARBA00023136"/>
    </source>
</evidence>
<evidence type="ECO:0000256" key="8">
    <source>
        <dbReference type="SAM" id="Phobius"/>
    </source>
</evidence>
<dbReference type="GO" id="GO:0045436">
    <property type="term" value="F:lycopene beta cyclase activity"/>
    <property type="evidence" value="ECO:0007669"/>
    <property type="project" value="UniProtKB-ARBA"/>
</dbReference>
<proteinExistence type="predicted"/>
<dbReference type="STRING" id="1513896.SAMN05660841_03049"/>
<keyword evidence="5 8" id="KW-1133">Transmembrane helix</keyword>
<name>A0A1T5F5Z6_9SPHI</name>
<feature type="transmembrane region" description="Helical" evidence="8">
    <location>
        <begin position="6"/>
        <end position="22"/>
    </location>
</feature>
<dbReference type="NCBIfam" id="TIGR03462">
    <property type="entry name" value="CarR_dom_SF"/>
    <property type="match status" value="1"/>
</dbReference>
<gene>
    <name evidence="10" type="ORF">SAMN05660841_03049</name>
</gene>
<accession>A0A1T5F5Z6</accession>
<protein>
    <submittedName>
        <fullName evidence="10">Lycopene cyclase domain-containing protein</fullName>
    </submittedName>
</protein>
<dbReference type="OrthoDB" id="5195186at2"/>